<evidence type="ECO:0000256" key="1">
    <source>
        <dbReference type="ARBA" id="ARBA00000085"/>
    </source>
</evidence>
<feature type="modified residue" description="Phosphohistidine" evidence="7">
    <location>
        <position position="52"/>
    </location>
</feature>
<evidence type="ECO:0000313" key="13">
    <source>
        <dbReference type="EMBL" id="MCT7374366.1"/>
    </source>
</evidence>
<evidence type="ECO:0000313" key="14">
    <source>
        <dbReference type="Proteomes" id="UP001320831"/>
    </source>
</evidence>
<keyword evidence="14" id="KW-1185">Reference proteome</keyword>
<dbReference type="InterPro" id="IPR011006">
    <property type="entry name" value="CheY-like_superfamily"/>
</dbReference>
<dbReference type="SMART" id="SM01231">
    <property type="entry name" value="H-kinase_dim"/>
    <property type="match status" value="1"/>
</dbReference>
<keyword evidence="3 8" id="KW-0597">Phosphoprotein</keyword>
<dbReference type="SUPFAM" id="SSF55874">
    <property type="entry name" value="ATPase domain of HSP90 chaperone/DNA topoisomerase II/histidine kinase"/>
    <property type="match status" value="1"/>
</dbReference>
<dbReference type="Gene3D" id="1.20.120.160">
    <property type="entry name" value="HPT domain"/>
    <property type="match status" value="1"/>
</dbReference>
<dbReference type="InterPro" id="IPR002545">
    <property type="entry name" value="CheW-lke_dom"/>
</dbReference>
<dbReference type="SMART" id="SM00260">
    <property type="entry name" value="CheW"/>
    <property type="match status" value="1"/>
</dbReference>
<dbReference type="SUPFAM" id="SSF52172">
    <property type="entry name" value="CheY-like"/>
    <property type="match status" value="1"/>
</dbReference>
<dbReference type="SMART" id="SM00073">
    <property type="entry name" value="HPT"/>
    <property type="match status" value="1"/>
</dbReference>
<dbReference type="Pfam" id="PF01627">
    <property type="entry name" value="Hpt"/>
    <property type="match status" value="1"/>
</dbReference>
<dbReference type="SUPFAM" id="SSF50341">
    <property type="entry name" value="CheW-like"/>
    <property type="match status" value="1"/>
</dbReference>
<dbReference type="PROSITE" id="PS50851">
    <property type="entry name" value="CHEW"/>
    <property type="match status" value="1"/>
</dbReference>
<reference evidence="13 14" key="1">
    <citation type="submission" date="2022-09" db="EMBL/GenBank/DDBJ databases">
        <title>Chelativorans salina sp. nov., a novel slightly halophilic bacterium isolated from a saline lake sediment enrichment.</title>
        <authorList>
            <person name="Gao L."/>
            <person name="Fang B.-Z."/>
            <person name="Li W.-J."/>
        </authorList>
    </citation>
    <scope>NUCLEOTIDE SEQUENCE [LARGE SCALE GENOMIC DNA]</scope>
    <source>
        <strain evidence="13 14">EGI FJ00035</strain>
    </source>
</reference>
<dbReference type="SMART" id="SM00448">
    <property type="entry name" value="REC"/>
    <property type="match status" value="1"/>
</dbReference>
<dbReference type="PROSITE" id="PS50110">
    <property type="entry name" value="RESPONSE_REGULATORY"/>
    <property type="match status" value="1"/>
</dbReference>
<evidence type="ECO:0000256" key="6">
    <source>
        <dbReference type="ARBA" id="ARBA00023012"/>
    </source>
</evidence>
<gene>
    <name evidence="13" type="ORF">N5A92_04885</name>
</gene>
<dbReference type="CDD" id="cd00088">
    <property type="entry name" value="HPT"/>
    <property type="match status" value="1"/>
</dbReference>
<sequence length="703" mass="75072">MKATGLDRQLLELFVQEVKERSSEIENNLLTIEKAEAPEKHKLQERLLRIIHSLKGAAGLVEVRPVEAVCHRMEDLLSSAAHESRTLARAELDLLLAATDAIADAARALDRGEPLAEASFQDVLRRLEAGKARKVEPPAAAVKGHPPLPPIRASDLDGSVRMSADQLDTLLYQSGDLVASRSRIRLRAEQALMLKDQARRLRSMKQINVEEAANIETGLRALAAGLTEDANLFRGSVAALDHEVRRARMQLFSETCQGLPRMVRDMVLASGKAAELRISGGEIEIDRSILAGLQDSLRHLVRNAIGHGIETPEERRAAGKPAIGRITVSAVLVGESLQVRVEDDGRGFDIESIRKAAGMAGLPEPQDERQGLRQAFEPGVSTSAQVTELSGRGIGLDIVKNAVERMRGTVDVSHAPGGGAAFVLTLPLTLATLHALEVTAGGQVFAVDTASIRRVLRVSAKDLPAAGEPNILPVDGQSMCVIDLAGWLGLPSRSYAGTDILPVVVIGPAGGEVAVLVDGVAGEQELLARSLGARLSNIGFYSGGTVLPDGRVALLLNAAALAEAAATETAASIATVLRTPTPPRRKVLVVDDSPAIRTLEKLILEAAGYDVVMAADGTEAWDYLQTHDVDIVVADVDMPAMDGFRLTQTIRESASFKDLPVILVTGRETPEDVARGLDMGANAYVAKAGFDQQQFIETIRQVV</sequence>
<organism evidence="13 14">
    <name type="scientific">Chelativorans salis</name>
    <dbReference type="NCBI Taxonomy" id="2978478"/>
    <lineage>
        <taxon>Bacteria</taxon>
        <taxon>Pseudomonadati</taxon>
        <taxon>Pseudomonadota</taxon>
        <taxon>Alphaproteobacteria</taxon>
        <taxon>Hyphomicrobiales</taxon>
        <taxon>Phyllobacteriaceae</taxon>
        <taxon>Chelativorans</taxon>
    </lineage>
</organism>
<evidence type="ECO:0000256" key="5">
    <source>
        <dbReference type="ARBA" id="ARBA00022777"/>
    </source>
</evidence>
<evidence type="ECO:0000256" key="4">
    <source>
        <dbReference type="ARBA" id="ARBA00022679"/>
    </source>
</evidence>
<dbReference type="InterPro" id="IPR008207">
    <property type="entry name" value="Sig_transdc_His_kin_Hpt_dom"/>
</dbReference>
<dbReference type="InterPro" id="IPR051315">
    <property type="entry name" value="Bact_Chemotaxis_CheA"/>
</dbReference>
<comment type="caution">
    <text evidence="13">The sequence shown here is derived from an EMBL/GenBank/DDBJ whole genome shotgun (WGS) entry which is preliminary data.</text>
</comment>
<dbReference type="EMBL" id="JAOCZP010000001">
    <property type="protein sequence ID" value="MCT7374366.1"/>
    <property type="molecule type" value="Genomic_DNA"/>
</dbReference>
<keyword evidence="5" id="KW-0418">Kinase</keyword>
<keyword evidence="4" id="KW-0808">Transferase</keyword>
<dbReference type="Pfam" id="PF01584">
    <property type="entry name" value="CheW"/>
    <property type="match status" value="1"/>
</dbReference>
<feature type="domain" description="Histidine kinase" evidence="9">
    <location>
        <begin position="268"/>
        <end position="430"/>
    </location>
</feature>
<dbReference type="InterPro" id="IPR005467">
    <property type="entry name" value="His_kinase_dom"/>
</dbReference>
<feature type="domain" description="CheW-like" evidence="11">
    <location>
        <begin position="432"/>
        <end position="567"/>
    </location>
</feature>
<dbReference type="Gene3D" id="3.40.50.2300">
    <property type="match status" value="1"/>
</dbReference>
<dbReference type="InterPro" id="IPR036641">
    <property type="entry name" value="HPT_dom_sf"/>
</dbReference>
<evidence type="ECO:0000259" key="9">
    <source>
        <dbReference type="PROSITE" id="PS50109"/>
    </source>
</evidence>
<evidence type="ECO:0000256" key="3">
    <source>
        <dbReference type="ARBA" id="ARBA00022553"/>
    </source>
</evidence>
<dbReference type="InterPro" id="IPR036061">
    <property type="entry name" value="CheW-like_dom_sf"/>
</dbReference>
<dbReference type="Gene3D" id="3.30.565.10">
    <property type="entry name" value="Histidine kinase-like ATPase, C-terminal domain"/>
    <property type="match status" value="1"/>
</dbReference>
<dbReference type="Pfam" id="PF02518">
    <property type="entry name" value="HATPase_c"/>
    <property type="match status" value="1"/>
</dbReference>
<evidence type="ECO:0000256" key="8">
    <source>
        <dbReference type="PROSITE-ProRule" id="PRU00169"/>
    </source>
</evidence>
<dbReference type="InterPro" id="IPR001789">
    <property type="entry name" value="Sig_transdc_resp-reg_receiver"/>
</dbReference>
<dbReference type="InterPro" id="IPR004358">
    <property type="entry name" value="Sig_transdc_His_kin-like_C"/>
</dbReference>
<evidence type="ECO:0000256" key="2">
    <source>
        <dbReference type="ARBA" id="ARBA00012438"/>
    </source>
</evidence>
<dbReference type="InterPro" id="IPR004105">
    <property type="entry name" value="CheA-like_dim"/>
</dbReference>
<evidence type="ECO:0000259" key="12">
    <source>
        <dbReference type="PROSITE" id="PS50894"/>
    </source>
</evidence>
<feature type="modified residue" description="4-aspartylphosphate" evidence="8">
    <location>
        <position position="635"/>
    </location>
</feature>
<evidence type="ECO:0000259" key="11">
    <source>
        <dbReference type="PROSITE" id="PS50851"/>
    </source>
</evidence>
<evidence type="ECO:0000256" key="7">
    <source>
        <dbReference type="PROSITE-ProRule" id="PRU00110"/>
    </source>
</evidence>
<dbReference type="Gene3D" id="2.30.30.40">
    <property type="entry name" value="SH3 Domains"/>
    <property type="match status" value="1"/>
</dbReference>
<dbReference type="EC" id="2.7.13.3" evidence="2"/>
<proteinExistence type="predicted"/>
<protein>
    <recommendedName>
        <fullName evidence="2">histidine kinase</fullName>
        <ecNumber evidence="2">2.7.13.3</ecNumber>
    </recommendedName>
</protein>
<dbReference type="SMART" id="SM00387">
    <property type="entry name" value="HATPase_c"/>
    <property type="match status" value="1"/>
</dbReference>
<accession>A0ABT2LII4</accession>
<evidence type="ECO:0000259" key="10">
    <source>
        <dbReference type="PROSITE" id="PS50110"/>
    </source>
</evidence>
<dbReference type="PROSITE" id="PS50894">
    <property type="entry name" value="HPT"/>
    <property type="match status" value="1"/>
</dbReference>
<dbReference type="PRINTS" id="PR00344">
    <property type="entry name" value="BCTRLSENSOR"/>
</dbReference>
<feature type="domain" description="HPt" evidence="12">
    <location>
        <begin position="3"/>
        <end position="109"/>
    </location>
</feature>
<dbReference type="SUPFAM" id="SSF47226">
    <property type="entry name" value="Histidine-containing phosphotransfer domain, HPT domain"/>
    <property type="match status" value="1"/>
</dbReference>
<keyword evidence="6" id="KW-0902">Two-component regulatory system</keyword>
<dbReference type="PANTHER" id="PTHR43395:SF1">
    <property type="entry name" value="CHEMOTAXIS PROTEIN CHEA"/>
    <property type="match status" value="1"/>
</dbReference>
<dbReference type="RefSeq" id="WP_260900753.1">
    <property type="nucleotide sequence ID" value="NZ_JAOCZP010000001.1"/>
</dbReference>
<dbReference type="PANTHER" id="PTHR43395">
    <property type="entry name" value="SENSOR HISTIDINE KINASE CHEA"/>
    <property type="match status" value="1"/>
</dbReference>
<name>A0ABT2LII4_9HYPH</name>
<dbReference type="InterPro" id="IPR036890">
    <property type="entry name" value="HATPase_C_sf"/>
</dbReference>
<feature type="domain" description="Response regulatory" evidence="10">
    <location>
        <begin position="586"/>
        <end position="702"/>
    </location>
</feature>
<comment type="catalytic activity">
    <reaction evidence="1">
        <text>ATP + protein L-histidine = ADP + protein N-phospho-L-histidine.</text>
        <dbReference type="EC" id="2.7.13.3"/>
    </reaction>
</comment>
<dbReference type="Pfam" id="PF00072">
    <property type="entry name" value="Response_reg"/>
    <property type="match status" value="1"/>
</dbReference>
<dbReference type="Proteomes" id="UP001320831">
    <property type="component" value="Unassembled WGS sequence"/>
</dbReference>
<dbReference type="InterPro" id="IPR003594">
    <property type="entry name" value="HATPase_dom"/>
</dbReference>
<dbReference type="PROSITE" id="PS50109">
    <property type="entry name" value="HIS_KIN"/>
    <property type="match status" value="1"/>
</dbReference>